<protein>
    <submittedName>
        <fullName evidence="1">DUF1552 domain-containing protein</fullName>
    </submittedName>
</protein>
<dbReference type="Pfam" id="PF07586">
    <property type="entry name" value="HXXSHH"/>
    <property type="match status" value="1"/>
</dbReference>
<comment type="caution">
    <text evidence="1">The sequence shown here is derived from an EMBL/GenBank/DDBJ whole genome shotgun (WGS) entry which is preliminary data.</text>
</comment>
<reference evidence="1 2" key="1">
    <citation type="submission" date="2023-06" db="EMBL/GenBank/DDBJ databases">
        <title>Roseiconus lacunae JC819 isolated from Gulf of Mannar region, Tamil Nadu.</title>
        <authorList>
            <person name="Pk S."/>
            <person name="Ch S."/>
            <person name="Ch V.R."/>
        </authorList>
    </citation>
    <scope>NUCLEOTIDE SEQUENCE [LARGE SCALE GENOMIC DNA]</scope>
    <source>
        <strain evidence="1 2">JC819</strain>
    </source>
</reference>
<dbReference type="PROSITE" id="PS51318">
    <property type="entry name" value="TAT"/>
    <property type="match status" value="1"/>
</dbReference>
<name>A0ABT7PDF5_9BACT</name>
<dbReference type="Proteomes" id="UP001239462">
    <property type="component" value="Unassembled WGS sequence"/>
</dbReference>
<keyword evidence="2" id="KW-1185">Reference proteome</keyword>
<dbReference type="RefSeq" id="WP_289162246.1">
    <property type="nucleotide sequence ID" value="NZ_JASZZN010000002.1"/>
</dbReference>
<dbReference type="EMBL" id="JASZZN010000002">
    <property type="protein sequence ID" value="MDM4014535.1"/>
    <property type="molecule type" value="Genomic_DNA"/>
</dbReference>
<evidence type="ECO:0000313" key="2">
    <source>
        <dbReference type="Proteomes" id="UP001239462"/>
    </source>
</evidence>
<gene>
    <name evidence="1" type="ORF">QTN89_03765</name>
</gene>
<accession>A0ABT7PDF5</accession>
<proteinExistence type="predicted"/>
<organism evidence="1 2">
    <name type="scientific">Roseiconus lacunae</name>
    <dbReference type="NCBI Taxonomy" id="2605694"/>
    <lineage>
        <taxon>Bacteria</taxon>
        <taxon>Pseudomonadati</taxon>
        <taxon>Planctomycetota</taxon>
        <taxon>Planctomycetia</taxon>
        <taxon>Pirellulales</taxon>
        <taxon>Pirellulaceae</taxon>
        <taxon>Roseiconus</taxon>
    </lineage>
</organism>
<dbReference type="InterPro" id="IPR006311">
    <property type="entry name" value="TAT_signal"/>
</dbReference>
<dbReference type="InterPro" id="IPR011447">
    <property type="entry name" value="DUF1552"/>
</dbReference>
<evidence type="ECO:0000313" key="1">
    <source>
        <dbReference type="EMBL" id="MDM4014535.1"/>
    </source>
</evidence>
<sequence length="443" mass="48210">MPHSQSLEASRRSVLRAAGISVALPALESVRQSASASEASPAENAKTEKRRMVCIGNMLGFYPEAFWPQQIGQAARTSGVDPKSIPMSETLAPLESYRDDLTVIAGLDHGLKGGHFAIHGFLSGLKHADAKTMPDGNISVDQFAAESIGGQTRFASLTVGSDSGIHGGCQMSWSRAGTRVPPITGPRELFEKLFVGTKQSDKQKAADRFRLKQSILDSIGGDAKSVAKTLNARDKQKLDEYFTSIRKVEQRLGNRQQWIDVPKPSPPFDRPRNSNMVDDLPMLYDLIAIALQTDSTRIATLEIGGDFEARDFGFNSGYHALSHHGQREEAIKALKVIDAYQVEQFARFLDKLKSFQTDGSNLLGQTTVLFGSGMGNANSHTNSNLPVVLAGGGFRHRGMLAFDQKETHRPPLTNLFLSMLHRFGLHTDAFATSTGTLTGLEIA</sequence>